<reference evidence="2 4" key="2">
    <citation type="submission" date="2018-04" db="EMBL/GenBank/DDBJ databases">
        <title>Genomes of the Obligate Erwinia dacicola and Facultative Enterobacter sp. OLF Endosymbionts of the Olive Fruit fly, Bactrocera oleae.</title>
        <authorList>
            <person name="Estes A.M."/>
            <person name="Hearn D.J."/>
            <person name="Agarwal S."/>
            <person name="Pierson E.A."/>
            <person name="Dunning-Hotopp J.C."/>
        </authorList>
    </citation>
    <scope>NUCLEOTIDE SEQUENCE [LARGE SCALE GENOMIC DNA]</scope>
    <source>
        <strain evidence="2 4">Oroville</strain>
    </source>
</reference>
<dbReference type="OrthoDB" id="6548218at2"/>
<gene>
    <name evidence="2" type="ORF">ACZ87_00091</name>
    <name evidence="1" type="ORF">BBW68_00720</name>
</gene>
<dbReference type="Proteomes" id="UP000244334">
    <property type="component" value="Unassembled WGS sequence"/>
</dbReference>
<name>A0A1E7Z4F3_9GAMM</name>
<organism evidence="1 3">
    <name type="scientific">Candidatus Erwinia dacicola</name>
    <dbReference type="NCBI Taxonomy" id="252393"/>
    <lineage>
        <taxon>Bacteria</taxon>
        <taxon>Pseudomonadati</taxon>
        <taxon>Pseudomonadota</taxon>
        <taxon>Gammaproteobacteria</taxon>
        <taxon>Enterobacterales</taxon>
        <taxon>Erwiniaceae</taxon>
        <taxon>Erwinia</taxon>
    </lineage>
</organism>
<evidence type="ECO:0000313" key="3">
    <source>
        <dbReference type="Proteomes" id="UP000243534"/>
    </source>
</evidence>
<evidence type="ECO:0000313" key="2">
    <source>
        <dbReference type="EMBL" id="RAP73078.1"/>
    </source>
</evidence>
<sequence>MNYAGIESLRSDVAELVNMMDELWVRMNALGSHNYRDDTPAAELMARQAVTRINALFLNAYREMLALNACFKD</sequence>
<comment type="caution">
    <text evidence="1">The sequence shown here is derived from an EMBL/GenBank/DDBJ whole genome shotgun (WGS) entry which is preliminary data.</text>
</comment>
<keyword evidence="4" id="KW-1185">Reference proteome</keyword>
<accession>A0A1E7Z4F3</accession>
<reference evidence="1 3" key="1">
    <citation type="submission" date="2016-07" db="EMBL/GenBank/DDBJ databases">
        <authorList>
            <person name="Yuval B."/>
        </authorList>
    </citation>
    <scope>NUCLEOTIDE SEQUENCE [LARGE SCALE GENOMIC DNA]</scope>
    <source>
        <strain evidence="1 3">IL</strain>
    </source>
</reference>
<dbReference type="EMBL" id="LJAM02000004">
    <property type="protein sequence ID" value="RAP73078.1"/>
    <property type="molecule type" value="Genomic_DNA"/>
</dbReference>
<evidence type="ECO:0000313" key="1">
    <source>
        <dbReference type="EMBL" id="OFC63614.1"/>
    </source>
</evidence>
<dbReference type="Proteomes" id="UP000243534">
    <property type="component" value="Unassembled WGS sequence"/>
</dbReference>
<evidence type="ECO:0000313" key="4">
    <source>
        <dbReference type="Proteomes" id="UP000244334"/>
    </source>
</evidence>
<dbReference type="AlphaFoldDB" id="A0A1E7Z4F3"/>
<dbReference type="RefSeq" id="WP_070133700.1">
    <property type="nucleotide sequence ID" value="NZ_LJAM02000004.1"/>
</dbReference>
<proteinExistence type="predicted"/>
<protein>
    <submittedName>
        <fullName evidence="1">Uncharacterized protein</fullName>
    </submittedName>
</protein>
<dbReference type="EMBL" id="MAYS01000057">
    <property type="protein sequence ID" value="OFC63614.1"/>
    <property type="molecule type" value="Genomic_DNA"/>
</dbReference>